<comment type="caution">
    <text evidence="1">The sequence shown here is derived from an EMBL/GenBank/DDBJ whole genome shotgun (WGS) entry which is preliminary data.</text>
</comment>
<keyword evidence="2" id="KW-1185">Reference proteome</keyword>
<accession>A0A6B3RQJ9</accession>
<evidence type="ECO:0000313" key="2">
    <source>
        <dbReference type="Proteomes" id="UP000481421"/>
    </source>
</evidence>
<dbReference type="Proteomes" id="UP000481421">
    <property type="component" value="Unassembled WGS sequence"/>
</dbReference>
<proteinExistence type="predicted"/>
<organism evidence="1 2">
    <name type="scientific">Pseudotabrizicola algicola</name>
    <dbReference type="NCBI Taxonomy" id="2709381"/>
    <lineage>
        <taxon>Bacteria</taxon>
        <taxon>Pseudomonadati</taxon>
        <taxon>Pseudomonadota</taxon>
        <taxon>Alphaproteobacteria</taxon>
        <taxon>Rhodobacterales</taxon>
        <taxon>Paracoccaceae</taxon>
        <taxon>Pseudotabrizicola</taxon>
    </lineage>
</organism>
<protein>
    <submittedName>
        <fullName evidence="1">Uncharacterized protein</fullName>
    </submittedName>
</protein>
<name>A0A6B3RQJ9_9RHOB</name>
<dbReference type="EMBL" id="JAAIKE010000011">
    <property type="protein sequence ID" value="NEX48410.1"/>
    <property type="molecule type" value="Genomic_DNA"/>
</dbReference>
<dbReference type="RefSeq" id="WP_164615067.1">
    <property type="nucleotide sequence ID" value="NZ_JAAIKE010000011.1"/>
</dbReference>
<gene>
    <name evidence="1" type="ORF">G3572_19565</name>
</gene>
<sequence>MADFDWKHLLKRGLILALEDRTRAETLKASLLVRDHAGLDKKRARELEGQARFRMVEQGFEEVCVLFGGQPLVGGVIPNSSLKIFQPFMRFGGDGPGVIFGLAAMPERSKLPNKNRSRLAGVTLNFNLTPSFDFDGSGPKPGDIFVLFLVARDREQSGKLDEIAIGVIDAIYEQFLFYERLDKFLADDADAAEPVPASIVSPSETGLVRLKAKVKPFVPPESPPEVDDETGKA</sequence>
<evidence type="ECO:0000313" key="1">
    <source>
        <dbReference type="EMBL" id="NEX48410.1"/>
    </source>
</evidence>
<reference evidence="1 2" key="1">
    <citation type="submission" date="2020-02" db="EMBL/GenBank/DDBJ databases">
        <title>Rhodobacter algicola sp. nov., isolated from microalga culture.</title>
        <authorList>
            <person name="Park C.-Y."/>
        </authorList>
    </citation>
    <scope>NUCLEOTIDE SEQUENCE [LARGE SCALE GENOMIC DNA]</scope>
    <source>
        <strain evidence="1 2">ETT8</strain>
    </source>
</reference>
<dbReference type="AlphaFoldDB" id="A0A6B3RQJ9"/>